<keyword evidence="4" id="KW-0786">Thiamine pyrophosphate</keyword>
<dbReference type="InterPro" id="IPR011603">
    <property type="entry name" value="2oxoglutarate_DH_E1"/>
</dbReference>
<name>W4VKM3_9BACI</name>
<reference evidence="6 7" key="1">
    <citation type="journal article" date="2014" name="Genome Announc.">
        <title>Draft Genome Sequence of the Boron-Tolerant and Moderately Halotolerant Bacterium Gracilibacillus boraciitolerans JCM 21714T.</title>
        <authorList>
            <person name="Ahmed I."/>
            <person name="Oshima K."/>
            <person name="Suda W."/>
            <person name="Kitamura K."/>
            <person name="Iida T."/>
            <person name="Ohmori Y."/>
            <person name="Fujiwara T."/>
            <person name="Hattori M."/>
            <person name="Ohkuma M."/>
        </authorList>
    </citation>
    <scope>NUCLEOTIDE SEQUENCE [LARGE SCALE GENOMIC DNA]</scope>
    <source>
        <strain evidence="6 7">JCM 21714</strain>
    </source>
</reference>
<gene>
    <name evidence="6" type="ORF">JCM21714_2463</name>
</gene>
<dbReference type="EC" id="1.2.4.2" evidence="2"/>
<evidence type="ECO:0000313" key="6">
    <source>
        <dbReference type="EMBL" id="GAE93383.1"/>
    </source>
</evidence>
<evidence type="ECO:0000256" key="3">
    <source>
        <dbReference type="ARBA" id="ARBA00023002"/>
    </source>
</evidence>
<dbReference type="eggNOG" id="COG0567">
    <property type="taxonomic scope" value="Bacteria"/>
</dbReference>
<evidence type="ECO:0000256" key="4">
    <source>
        <dbReference type="ARBA" id="ARBA00023052"/>
    </source>
</evidence>
<evidence type="ECO:0000256" key="2">
    <source>
        <dbReference type="ARBA" id="ARBA00012280"/>
    </source>
</evidence>
<dbReference type="GO" id="GO:0030976">
    <property type="term" value="F:thiamine pyrophosphate binding"/>
    <property type="evidence" value="ECO:0007669"/>
    <property type="project" value="InterPro"/>
</dbReference>
<comment type="cofactor">
    <cofactor evidence="1">
        <name>thiamine diphosphate</name>
        <dbReference type="ChEBI" id="CHEBI:58937"/>
    </cofactor>
</comment>
<dbReference type="Gene3D" id="3.40.50.970">
    <property type="match status" value="1"/>
</dbReference>
<dbReference type="GO" id="GO:0004591">
    <property type="term" value="F:oxoglutarate dehydrogenase (succinyl-transferring) activity"/>
    <property type="evidence" value="ECO:0007669"/>
    <property type="project" value="UniProtKB-EC"/>
</dbReference>
<evidence type="ECO:0000256" key="1">
    <source>
        <dbReference type="ARBA" id="ARBA00001964"/>
    </source>
</evidence>
<sequence>MIIPILDRIVQNSFYDETEEILIGMAHRGRLSVLTHILGKPFDKLFSEFHPSADKELVPSSPGSKAITYGWTGDVKYHFGAKRDVGEEKPSPPTKITLAHNPSHLEFVNPVVEGFTRAAQDFRFQKGAPVQSLRKHLVS</sequence>
<comment type="caution">
    <text evidence="6">The sequence shown here is derived from an EMBL/GenBank/DDBJ whole genome shotgun (WGS) entry which is preliminary data.</text>
</comment>
<protein>
    <recommendedName>
        <fullName evidence="2">oxoglutarate dehydrogenase (succinyl-transferring)</fullName>
        <ecNumber evidence="2">1.2.4.2</ecNumber>
    </recommendedName>
</protein>
<dbReference type="EMBL" id="BAVS01000012">
    <property type="protein sequence ID" value="GAE93383.1"/>
    <property type="molecule type" value="Genomic_DNA"/>
</dbReference>
<evidence type="ECO:0000313" key="7">
    <source>
        <dbReference type="Proteomes" id="UP000019102"/>
    </source>
</evidence>
<proteinExistence type="predicted"/>
<dbReference type="AlphaFoldDB" id="W4VKM3"/>
<dbReference type="Pfam" id="PF00676">
    <property type="entry name" value="E1_dh"/>
    <property type="match status" value="1"/>
</dbReference>
<dbReference type="GO" id="GO:0005829">
    <property type="term" value="C:cytosol"/>
    <property type="evidence" value="ECO:0007669"/>
    <property type="project" value="TreeGrafter"/>
</dbReference>
<dbReference type="STRING" id="1298598.JCM21714_2463"/>
<dbReference type="InterPro" id="IPR029061">
    <property type="entry name" value="THDP-binding"/>
</dbReference>
<dbReference type="GO" id="GO:0006099">
    <property type="term" value="P:tricarboxylic acid cycle"/>
    <property type="evidence" value="ECO:0007669"/>
    <property type="project" value="TreeGrafter"/>
</dbReference>
<dbReference type="Proteomes" id="UP000019102">
    <property type="component" value="Unassembled WGS sequence"/>
</dbReference>
<accession>W4VKM3</accession>
<keyword evidence="7" id="KW-1185">Reference proteome</keyword>
<dbReference type="PANTHER" id="PTHR23152">
    <property type="entry name" value="2-OXOGLUTARATE DEHYDROGENASE"/>
    <property type="match status" value="1"/>
</dbReference>
<organism evidence="6 7">
    <name type="scientific">Gracilibacillus boraciitolerans JCM 21714</name>
    <dbReference type="NCBI Taxonomy" id="1298598"/>
    <lineage>
        <taxon>Bacteria</taxon>
        <taxon>Bacillati</taxon>
        <taxon>Bacillota</taxon>
        <taxon>Bacilli</taxon>
        <taxon>Bacillales</taxon>
        <taxon>Bacillaceae</taxon>
        <taxon>Gracilibacillus</taxon>
    </lineage>
</organism>
<evidence type="ECO:0000259" key="5">
    <source>
        <dbReference type="Pfam" id="PF00676"/>
    </source>
</evidence>
<dbReference type="GO" id="GO:0045252">
    <property type="term" value="C:oxoglutarate dehydrogenase complex"/>
    <property type="evidence" value="ECO:0007669"/>
    <property type="project" value="TreeGrafter"/>
</dbReference>
<feature type="domain" description="Dehydrogenase E1 component" evidence="5">
    <location>
        <begin position="4"/>
        <end position="120"/>
    </location>
</feature>
<dbReference type="InterPro" id="IPR001017">
    <property type="entry name" value="DH_E1"/>
</dbReference>
<dbReference type="SUPFAM" id="SSF52518">
    <property type="entry name" value="Thiamin diphosphate-binding fold (THDP-binding)"/>
    <property type="match status" value="1"/>
</dbReference>
<dbReference type="PANTHER" id="PTHR23152:SF4">
    <property type="entry name" value="2-OXOADIPATE DEHYDROGENASE COMPLEX COMPONENT E1"/>
    <property type="match status" value="1"/>
</dbReference>
<keyword evidence="3" id="KW-0560">Oxidoreductase</keyword>